<comment type="caution">
    <text evidence="4">The sequence shown here is derived from an EMBL/GenBank/DDBJ whole genome shotgun (WGS) entry which is preliminary data.</text>
</comment>
<name>A0A919FQP0_9MICO</name>
<keyword evidence="5" id="KW-1185">Reference proteome</keyword>
<dbReference type="PANTHER" id="PTHR34512:SF30">
    <property type="entry name" value="OUTER MEMBRANE PROTEIN ASSEMBLY FACTOR BAMB"/>
    <property type="match status" value="1"/>
</dbReference>
<dbReference type="EMBL" id="BNAS01000002">
    <property type="protein sequence ID" value="GHH70173.1"/>
    <property type="molecule type" value="Genomic_DNA"/>
</dbReference>
<keyword evidence="2" id="KW-0472">Membrane</keyword>
<keyword evidence="2" id="KW-0812">Transmembrane</keyword>
<feature type="transmembrane region" description="Helical" evidence="2">
    <location>
        <begin position="49"/>
        <end position="69"/>
    </location>
</feature>
<dbReference type="PANTHER" id="PTHR34512">
    <property type="entry name" value="CELL SURFACE PROTEIN"/>
    <property type="match status" value="1"/>
</dbReference>
<evidence type="ECO:0000259" key="3">
    <source>
        <dbReference type="Pfam" id="PF13360"/>
    </source>
</evidence>
<organism evidence="4 5">
    <name type="scientific">Promicromonospora soli</name>
    <dbReference type="NCBI Taxonomy" id="2035533"/>
    <lineage>
        <taxon>Bacteria</taxon>
        <taxon>Bacillati</taxon>
        <taxon>Actinomycetota</taxon>
        <taxon>Actinomycetes</taxon>
        <taxon>Micrococcales</taxon>
        <taxon>Promicromonosporaceae</taxon>
        <taxon>Promicromonospora</taxon>
    </lineage>
</organism>
<evidence type="ECO:0000256" key="2">
    <source>
        <dbReference type="SAM" id="Phobius"/>
    </source>
</evidence>
<evidence type="ECO:0000313" key="4">
    <source>
        <dbReference type="EMBL" id="GHH70173.1"/>
    </source>
</evidence>
<proteinExistence type="predicted"/>
<dbReference type="RefSeq" id="WP_189668762.1">
    <property type="nucleotide sequence ID" value="NZ_BNAS01000002.1"/>
</dbReference>
<dbReference type="InterPro" id="IPR011047">
    <property type="entry name" value="Quinoprotein_ADH-like_sf"/>
</dbReference>
<dbReference type="Pfam" id="PF13360">
    <property type="entry name" value="PQQ_2"/>
    <property type="match status" value="1"/>
</dbReference>
<feature type="region of interest" description="Disordered" evidence="1">
    <location>
        <begin position="1"/>
        <end position="36"/>
    </location>
</feature>
<dbReference type="InterPro" id="IPR002372">
    <property type="entry name" value="PQQ_rpt_dom"/>
</dbReference>
<protein>
    <recommendedName>
        <fullName evidence="3">Pyrrolo-quinoline quinone repeat domain-containing protein</fullName>
    </recommendedName>
</protein>
<sequence length="530" mass="55969">MERHDEQDPVVFDLVEGNRDAAPGSDGDASDGPPARRRLRLPRLSRRTWLVAASVVAAVVVAMVAADLVRDHRRAELMRTSPAGVASLDGPPEEIWTLPFDFPPQGGQDAFVDQQLVTMDGLLVLLPGSAQSYTVDASSGAAGPEPAGFEDVVAIDPGSGEIVWRVPLDERSQCGPSGYDGSASTDVLVCVHGPDDARDVLTIAPDGSTRSRAADLADGEQIFPGPDGMAVRVTRTGDETEDVVCRPTGVCTPSVLTDGRDVLVIAEDAATGAERWASTVAFTPVHTINCQRIDPGTGDAGPVVDTDHVTVRSGAETVVLDGCGISATLSLPGVRLDLAVRTDPSSSPWVNELEPGRYTLQGDATNSVVVDEFGQIVRTLDGFVRIPATSPDAPDDLWFVFSGSHGFEAMRKDGTVAWTDRLSQSVLLAARDVVVVNRSGRVAGLDRATGVRLWSWGSEEVSGLSSYRTLTDGEIVALEYRPRQRTGGGLLVALDLSTGEQLWDVPMTGMALAVDGHIVEMTTDGLTGLG</sequence>
<evidence type="ECO:0000313" key="5">
    <source>
        <dbReference type="Proteomes" id="UP000627369"/>
    </source>
</evidence>
<dbReference type="InterPro" id="IPR015943">
    <property type="entry name" value="WD40/YVTN_repeat-like_dom_sf"/>
</dbReference>
<gene>
    <name evidence="4" type="ORF">GCM10017772_16360</name>
</gene>
<feature type="domain" description="Pyrrolo-quinoline quinone repeat" evidence="3">
    <location>
        <begin position="395"/>
        <end position="508"/>
    </location>
</feature>
<reference evidence="4" key="2">
    <citation type="submission" date="2020-09" db="EMBL/GenBank/DDBJ databases">
        <authorList>
            <person name="Sun Q."/>
            <person name="Zhou Y."/>
        </authorList>
    </citation>
    <scope>NUCLEOTIDE SEQUENCE</scope>
    <source>
        <strain evidence="4">CGMCC 4.7398</strain>
    </source>
</reference>
<dbReference type="Gene3D" id="2.130.10.10">
    <property type="entry name" value="YVTN repeat-like/Quinoprotein amine dehydrogenase"/>
    <property type="match status" value="2"/>
</dbReference>
<feature type="compositionally biased region" description="Low complexity" evidence="1">
    <location>
        <begin position="20"/>
        <end position="33"/>
    </location>
</feature>
<dbReference type="Proteomes" id="UP000627369">
    <property type="component" value="Unassembled WGS sequence"/>
</dbReference>
<accession>A0A919FQP0</accession>
<dbReference type="AlphaFoldDB" id="A0A919FQP0"/>
<evidence type="ECO:0000256" key="1">
    <source>
        <dbReference type="SAM" id="MobiDB-lite"/>
    </source>
</evidence>
<reference evidence="4" key="1">
    <citation type="journal article" date="2014" name="Int. J. Syst. Evol. Microbiol.">
        <title>Complete genome sequence of Corynebacterium casei LMG S-19264T (=DSM 44701T), isolated from a smear-ripened cheese.</title>
        <authorList>
            <consortium name="US DOE Joint Genome Institute (JGI-PGF)"/>
            <person name="Walter F."/>
            <person name="Albersmeier A."/>
            <person name="Kalinowski J."/>
            <person name="Ruckert C."/>
        </authorList>
    </citation>
    <scope>NUCLEOTIDE SEQUENCE</scope>
    <source>
        <strain evidence="4">CGMCC 4.7398</strain>
    </source>
</reference>
<keyword evidence="2" id="KW-1133">Transmembrane helix</keyword>
<dbReference type="SUPFAM" id="SSF50998">
    <property type="entry name" value="Quinoprotein alcohol dehydrogenase-like"/>
    <property type="match status" value="1"/>
</dbReference>